<reference evidence="1" key="1">
    <citation type="submission" date="2024-05" db="EMBL/GenBank/DDBJ databases">
        <authorList>
            <person name="Cai S.Y."/>
            <person name="Jin L.M."/>
            <person name="Li H.R."/>
        </authorList>
    </citation>
    <scope>NUCLEOTIDE SEQUENCE</scope>
    <source>
        <strain evidence="1">A5-74</strain>
    </source>
</reference>
<name>A0AAU8DND4_9ACTN</name>
<evidence type="ECO:0000313" key="1">
    <source>
        <dbReference type="EMBL" id="XCG63655.1"/>
    </source>
</evidence>
<protein>
    <recommendedName>
        <fullName evidence="2">RanBP2-type domain-containing protein</fullName>
    </recommendedName>
</protein>
<sequence>MIATWRCGVCETVNHGGRACSACGADLSRRSRVLTETRARLAPPAAPPPPAAPLPVVVERAINREPVVEEEWEDYEAESFDMLPIPGGCLFSFGPRRSSW</sequence>
<dbReference type="EMBL" id="CP159218">
    <property type="protein sequence ID" value="XCG63655.1"/>
    <property type="molecule type" value="Genomic_DNA"/>
</dbReference>
<dbReference type="RefSeq" id="WP_353649270.1">
    <property type="nucleotide sequence ID" value="NZ_CP159218.1"/>
</dbReference>
<evidence type="ECO:0008006" key="2">
    <source>
        <dbReference type="Google" id="ProtNLM"/>
    </source>
</evidence>
<accession>A0AAU8DND4</accession>
<dbReference type="AlphaFoldDB" id="A0AAU8DND4"/>
<proteinExistence type="predicted"/>
<organism evidence="1">
    <name type="scientific">Nakamurella sp. A5-74</name>
    <dbReference type="NCBI Taxonomy" id="3158264"/>
    <lineage>
        <taxon>Bacteria</taxon>
        <taxon>Bacillati</taxon>
        <taxon>Actinomycetota</taxon>
        <taxon>Actinomycetes</taxon>
        <taxon>Nakamurellales</taxon>
        <taxon>Nakamurellaceae</taxon>
        <taxon>Nakamurella</taxon>
    </lineage>
</organism>
<gene>
    <name evidence="1" type="ORF">ABLG96_21135</name>
</gene>